<dbReference type="EMBL" id="JBHULB010000082">
    <property type="protein sequence ID" value="MFD2588894.1"/>
    <property type="molecule type" value="Genomic_DNA"/>
</dbReference>
<gene>
    <name evidence="2" type="ORF">ACFSQJ_18355</name>
</gene>
<evidence type="ECO:0008006" key="4">
    <source>
        <dbReference type="Google" id="ProtNLM"/>
    </source>
</evidence>
<reference evidence="3" key="1">
    <citation type="journal article" date="2019" name="Int. J. Syst. Evol. Microbiol.">
        <title>The Global Catalogue of Microorganisms (GCM) 10K type strain sequencing project: providing services to taxonomists for standard genome sequencing and annotation.</title>
        <authorList>
            <consortium name="The Broad Institute Genomics Platform"/>
            <consortium name="The Broad Institute Genome Sequencing Center for Infectious Disease"/>
            <person name="Wu L."/>
            <person name="Ma J."/>
        </authorList>
    </citation>
    <scope>NUCLEOTIDE SEQUENCE [LARGE SCALE GENOMIC DNA]</scope>
    <source>
        <strain evidence="3">KCTC 52368</strain>
    </source>
</reference>
<dbReference type="Proteomes" id="UP001597526">
    <property type="component" value="Unassembled WGS sequence"/>
</dbReference>
<protein>
    <recommendedName>
        <fullName evidence="4">Lipoprotein</fullName>
    </recommendedName>
</protein>
<evidence type="ECO:0000313" key="2">
    <source>
        <dbReference type="EMBL" id="MFD2588894.1"/>
    </source>
</evidence>
<proteinExistence type="predicted"/>
<keyword evidence="1" id="KW-0732">Signal</keyword>
<name>A0ABW5N472_9FLAO</name>
<feature type="chain" id="PRO_5045379968" description="Lipoprotein" evidence="1">
    <location>
        <begin position="24"/>
        <end position="188"/>
    </location>
</feature>
<accession>A0ABW5N472</accession>
<evidence type="ECO:0000313" key="3">
    <source>
        <dbReference type="Proteomes" id="UP001597526"/>
    </source>
</evidence>
<keyword evidence="3" id="KW-1185">Reference proteome</keyword>
<dbReference type="RefSeq" id="WP_377768358.1">
    <property type="nucleotide sequence ID" value="NZ_JBHULB010000082.1"/>
</dbReference>
<feature type="signal peptide" evidence="1">
    <location>
        <begin position="1"/>
        <end position="23"/>
    </location>
</feature>
<dbReference type="PROSITE" id="PS51257">
    <property type="entry name" value="PROKAR_LIPOPROTEIN"/>
    <property type="match status" value="1"/>
</dbReference>
<organism evidence="2 3">
    <name type="scientific">Croceitalea marina</name>
    <dbReference type="NCBI Taxonomy" id="1775166"/>
    <lineage>
        <taxon>Bacteria</taxon>
        <taxon>Pseudomonadati</taxon>
        <taxon>Bacteroidota</taxon>
        <taxon>Flavobacteriia</taxon>
        <taxon>Flavobacteriales</taxon>
        <taxon>Flavobacteriaceae</taxon>
        <taxon>Croceitalea</taxon>
    </lineage>
</organism>
<sequence>MKRTNLFLIALLAIIMISCTGNKKDTQNKTSTKVETEISTSFKTDLDAEKITKKLCQEFPESLIMQHNPSFLRIENEPIELIPGQLSYCKIKLFYGKKEYEFYEGQVGATAPKTKDPLWQYNPERSPSIYFKVDGFGEKAVFIGTTNQLLILKEGILYNIAPPSRGKTTDTGKENKEIAIEMAKHYKI</sequence>
<comment type="caution">
    <text evidence="2">The sequence shown here is derived from an EMBL/GenBank/DDBJ whole genome shotgun (WGS) entry which is preliminary data.</text>
</comment>
<evidence type="ECO:0000256" key="1">
    <source>
        <dbReference type="SAM" id="SignalP"/>
    </source>
</evidence>